<evidence type="ECO:0000313" key="2">
    <source>
        <dbReference type="EMBL" id="GIY36490.1"/>
    </source>
</evidence>
<comment type="caution">
    <text evidence="2">The sequence shown here is derived from an EMBL/GenBank/DDBJ whole genome shotgun (WGS) entry which is preliminary data.</text>
</comment>
<evidence type="ECO:0000256" key="1">
    <source>
        <dbReference type="SAM" id="MobiDB-lite"/>
    </source>
</evidence>
<dbReference type="AlphaFoldDB" id="A0AAV4SRV5"/>
<accession>A0AAV4SRV5</accession>
<dbReference type="Proteomes" id="UP001054945">
    <property type="component" value="Unassembled WGS sequence"/>
</dbReference>
<name>A0AAV4SRV5_CAEEX</name>
<keyword evidence="3" id="KW-1185">Reference proteome</keyword>
<dbReference type="EMBL" id="BPLR01010057">
    <property type="protein sequence ID" value="GIY36490.1"/>
    <property type="molecule type" value="Genomic_DNA"/>
</dbReference>
<feature type="compositionally biased region" description="Basic and acidic residues" evidence="1">
    <location>
        <begin position="82"/>
        <end position="98"/>
    </location>
</feature>
<proteinExistence type="predicted"/>
<feature type="region of interest" description="Disordered" evidence="1">
    <location>
        <begin position="71"/>
        <end position="98"/>
    </location>
</feature>
<gene>
    <name evidence="2" type="ORF">CEXT_521611</name>
</gene>
<evidence type="ECO:0000313" key="3">
    <source>
        <dbReference type="Proteomes" id="UP001054945"/>
    </source>
</evidence>
<protein>
    <submittedName>
        <fullName evidence="2">Uncharacterized protein</fullName>
    </submittedName>
</protein>
<reference evidence="2 3" key="1">
    <citation type="submission" date="2021-06" db="EMBL/GenBank/DDBJ databases">
        <title>Caerostris extrusa draft genome.</title>
        <authorList>
            <person name="Kono N."/>
            <person name="Arakawa K."/>
        </authorList>
    </citation>
    <scope>NUCLEOTIDE SEQUENCE [LARGE SCALE GENOMIC DNA]</scope>
</reference>
<organism evidence="2 3">
    <name type="scientific">Caerostris extrusa</name>
    <name type="common">Bark spider</name>
    <name type="synonym">Caerostris bankana</name>
    <dbReference type="NCBI Taxonomy" id="172846"/>
    <lineage>
        <taxon>Eukaryota</taxon>
        <taxon>Metazoa</taxon>
        <taxon>Ecdysozoa</taxon>
        <taxon>Arthropoda</taxon>
        <taxon>Chelicerata</taxon>
        <taxon>Arachnida</taxon>
        <taxon>Araneae</taxon>
        <taxon>Araneomorphae</taxon>
        <taxon>Entelegynae</taxon>
        <taxon>Araneoidea</taxon>
        <taxon>Araneidae</taxon>
        <taxon>Caerostris</taxon>
    </lineage>
</organism>
<sequence>MQGSTQPSTGTLKIQLSFEGTISMRLVKRRRRRKNGGDGAFGTGKIEQKSSATFLLSRKLLMKMDEGLMGNFLTRHSNKKERKNELKEDEKKKFSIRT</sequence>